<dbReference type="EMBL" id="VDEP01000203">
    <property type="protein sequence ID" value="KAA1124507.1"/>
    <property type="molecule type" value="Genomic_DNA"/>
</dbReference>
<gene>
    <name evidence="3" type="ORF">PGT21_022722</name>
    <name evidence="2" type="ORF">PGTUg99_000355</name>
    <name evidence="4" type="ORF">PGTUg99_000465</name>
</gene>
<name>A0A5B0RFM7_PUCGR</name>
<feature type="region of interest" description="Disordered" evidence="1">
    <location>
        <begin position="146"/>
        <end position="189"/>
    </location>
</feature>
<protein>
    <submittedName>
        <fullName evidence="4">Uncharacterized protein</fullName>
    </submittedName>
</protein>
<evidence type="ECO:0000313" key="3">
    <source>
        <dbReference type="EMBL" id="KAA1107698.1"/>
    </source>
</evidence>
<sequence>MTNSPAEITAAAALANMSSNQSPTPSEQSKATCLTEPSESSVEDLALPPIAELRPSPYLQSNMGVLLGLGSPGADETLGFVPLFNAAPLTPTSLERDEDSIASTENAHSAEEFEDEETPREVADPGPPEPDQLSFAEVVPASHGYRSPSAVSFSDLPGSGSADSPYYVNTPPPGPELRVRVTRDSPGPG</sequence>
<evidence type="ECO:0000313" key="2">
    <source>
        <dbReference type="EMBL" id="KAA1090248.1"/>
    </source>
</evidence>
<comment type="caution">
    <text evidence="4">The sequence shown here is derived from an EMBL/GenBank/DDBJ whole genome shotgun (WGS) entry which is preliminary data.</text>
</comment>
<feature type="region of interest" description="Disordered" evidence="1">
    <location>
        <begin position="14"/>
        <end position="47"/>
    </location>
</feature>
<evidence type="ECO:0000256" key="1">
    <source>
        <dbReference type="SAM" id="MobiDB-lite"/>
    </source>
</evidence>
<dbReference type="EMBL" id="VSWC01000029">
    <property type="protein sequence ID" value="KAA1107698.1"/>
    <property type="molecule type" value="Genomic_DNA"/>
</dbReference>
<dbReference type="Proteomes" id="UP000325313">
    <property type="component" value="Unassembled WGS sequence"/>
</dbReference>
<organism evidence="4 6">
    <name type="scientific">Puccinia graminis f. sp. tritici</name>
    <dbReference type="NCBI Taxonomy" id="56615"/>
    <lineage>
        <taxon>Eukaryota</taxon>
        <taxon>Fungi</taxon>
        <taxon>Dikarya</taxon>
        <taxon>Basidiomycota</taxon>
        <taxon>Pucciniomycotina</taxon>
        <taxon>Pucciniomycetes</taxon>
        <taxon>Pucciniales</taxon>
        <taxon>Pucciniaceae</taxon>
        <taxon>Puccinia</taxon>
    </lineage>
</organism>
<feature type="region of interest" description="Disordered" evidence="1">
    <location>
        <begin position="90"/>
        <end position="134"/>
    </location>
</feature>
<dbReference type="Proteomes" id="UP000324748">
    <property type="component" value="Unassembled WGS sequence"/>
</dbReference>
<reference evidence="5 6" key="1">
    <citation type="submission" date="2019-05" db="EMBL/GenBank/DDBJ databases">
        <title>Emergence of the Ug99 lineage of the wheat stem rust pathogen through somatic hybridization.</title>
        <authorList>
            <person name="Li F."/>
            <person name="Upadhyaya N.M."/>
            <person name="Sperschneider J."/>
            <person name="Matny O."/>
            <person name="Nguyen-Phuc H."/>
            <person name="Mago R."/>
            <person name="Raley C."/>
            <person name="Miller M.E."/>
            <person name="Silverstein K.A.T."/>
            <person name="Henningsen E."/>
            <person name="Hirsch C.D."/>
            <person name="Visser B."/>
            <person name="Pretorius Z.A."/>
            <person name="Steffenson B.J."/>
            <person name="Schwessinger B."/>
            <person name="Dodds P.N."/>
            <person name="Figueroa M."/>
        </authorList>
    </citation>
    <scope>NUCLEOTIDE SEQUENCE [LARGE SCALE GENOMIC DNA]</scope>
    <source>
        <strain evidence="3">21-0</strain>
        <strain evidence="4 6">Ug99</strain>
    </source>
</reference>
<proteinExistence type="predicted"/>
<dbReference type="EMBL" id="VDEP01000403">
    <property type="protein sequence ID" value="KAA1090248.1"/>
    <property type="molecule type" value="Genomic_DNA"/>
</dbReference>
<dbReference type="OrthoDB" id="10475368at2759"/>
<keyword evidence="5" id="KW-1185">Reference proteome</keyword>
<dbReference type="AlphaFoldDB" id="A0A5B0RFM7"/>
<feature type="compositionally biased region" description="Polar residues" evidence="1">
    <location>
        <begin position="16"/>
        <end position="40"/>
    </location>
</feature>
<evidence type="ECO:0000313" key="6">
    <source>
        <dbReference type="Proteomes" id="UP000325313"/>
    </source>
</evidence>
<accession>A0A5B0RFM7</accession>
<evidence type="ECO:0000313" key="5">
    <source>
        <dbReference type="Proteomes" id="UP000324748"/>
    </source>
</evidence>
<evidence type="ECO:0000313" key="4">
    <source>
        <dbReference type="EMBL" id="KAA1124507.1"/>
    </source>
</evidence>